<dbReference type="InterPro" id="IPR027417">
    <property type="entry name" value="P-loop_NTPase"/>
</dbReference>
<dbReference type="Gene3D" id="3.40.50.300">
    <property type="entry name" value="P-loop containing nucleotide triphosphate hydrolases"/>
    <property type="match status" value="1"/>
</dbReference>
<evidence type="ECO:0000256" key="4">
    <source>
        <dbReference type="ARBA" id="ARBA00022840"/>
    </source>
</evidence>
<keyword evidence="2" id="KW-0547">Nucleotide-binding</keyword>
<feature type="domain" description="Disease resistance N-terminal" evidence="6">
    <location>
        <begin position="12"/>
        <end position="85"/>
    </location>
</feature>
<evidence type="ECO:0000313" key="8">
    <source>
        <dbReference type="Proteomes" id="UP001634007"/>
    </source>
</evidence>
<dbReference type="Proteomes" id="UP001634007">
    <property type="component" value="Unassembled WGS sequence"/>
</dbReference>
<keyword evidence="4" id="KW-0067">ATP-binding</keyword>
<dbReference type="Gene3D" id="1.20.5.4130">
    <property type="match status" value="1"/>
</dbReference>
<keyword evidence="8" id="KW-1185">Reference proteome</keyword>
<protein>
    <submittedName>
        <fullName evidence="7">Uncharacterized protein</fullName>
    </submittedName>
</protein>
<dbReference type="InterPro" id="IPR002182">
    <property type="entry name" value="NB-ARC"/>
</dbReference>
<evidence type="ECO:0000256" key="3">
    <source>
        <dbReference type="ARBA" id="ARBA00022821"/>
    </source>
</evidence>
<proteinExistence type="predicted"/>
<dbReference type="InterPro" id="IPR041118">
    <property type="entry name" value="Rx_N"/>
</dbReference>
<dbReference type="GO" id="GO:0006952">
    <property type="term" value="P:defense response"/>
    <property type="evidence" value="ECO:0007669"/>
    <property type="project" value="UniProtKB-KW"/>
</dbReference>
<dbReference type="Pfam" id="PF18052">
    <property type="entry name" value="Rx_N"/>
    <property type="match status" value="1"/>
</dbReference>
<dbReference type="PANTHER" id="PTHR36766:SF67">
    <property type="entry name" value="DISEASE RESISTANCE PROTEIN RGA3"/>
    <property type="match status" value="1"/>
</dbReference>
<comment type="caution">
    <text evidence="7">The sequence shown here is derived from an EMBL/GenBank/DDBJ whole genome shotgun (WGS) entry which is preliminary data.</text>
</comment>
<dbReference type="GO" id="GO:0005524">
    <property type="term" value="F:ATP binding"/>
    <property type="evidence" value="ECO:0007669"/>
    <property type="project" value="UniProtKB-KW"/>
</dbReference>
<name>A0ABD3INR5_EUCGL</name>
<dbReference type="EMBL" id="JBJKBG010000011">
    <property type="protein sequence ID" value="KAL3715881.1"/>
    <property type="molecule type" value="Genomic_DNA"/>
</dbReference>
<accession>A0ABD3INR5</accession>
<feature type="domain" description="NB-ARC" evidence="5">
    <location>
        <begin position="189"/>
        <end position="291"/>
    </location>
</feature>
<gene>
    <name evidence="7" type="ORF">ACJRO7_007610</name>
</gene>
<evidence type="ECO:0000313" key="7">
    <source>
        <dbReference type="EMBL" id="KAL3715881.1"/>
    </source>
</evidence>
<sequence length="325" mass="37142">MAESLLFNIADNVLGKIASPALQEAVAIYNVENQIRELRETLTAIKASNNLQVWLDLLQHVFYDVEDVLDDLECEALRKQVISHHGSVKGKVRCFFSLSNPLMFRAKINHKIKEIQERLSKICTEKDQLNLNMRIPDMVDIDKENIIEMLMRPYNRNLSVFPIIGIGGMGKTTLTKLDFDLKKTIKGIIKDATHQNLSNLDIRQSQTFLQDIIKDKKFLLVLNDVWSNNRNRWKEVRNLLTGGASESKIIVTTHSAEVASIMGTDLVYNLKGLSHEHCMNLFKKWAFDKKEKRAHPNLLEIGNDIVKKISRSSSPCENSKEPSIF</sequence>
<evidence type="ECO:0000256" key="1">
    <source>
        <dbReference type="ARBA" id="ARBA00022737"/>
    </source>
</evidence>
<keyword evidence="1" id="KW-0677">Repeat</keyword>
<evidence type="ECO:0000256" key="2">
    <source>
        <dbReference type="ARBA" id="ARBA00022741"/>
    </source>
</evidence>
<evidence type="ECO:0000259" key="5">
    <source>
        <dbReference type="Pfam" id="PF00931"/>
    </source>
</evidence>
<dbReference type="AlphaFoldDB" id="A0ABD3INR5"/>
<dbReference type="PANTHER" id="PTHR36766">
    <property type="entry name" value="PLANT BROAD-SPECTRUM MILDEW RESISTANCE PROTEIN RPW8"/>
    <property type="match status" value="1"/>
</dbReference>
<organism evidence="7 8">
    <name type="scientific">Eucalyptus globulus</name>
    <name type="common">Tasmanian blue gum</name>
    <dbReference type="NCBI Taxonomy" id="34317"/>
    <lineage>
        <taxon>Eukaryota</taxon>
        <taxon>Viridiplantae</taxon>
        <taxon>Streptophyta</taxon>
        <taxon>Embryophyta</taxon>
        <taxon>Tracheophyta</taxon>
        <taxon>Spermatophyta</taxon>
        <taxon>Magnoliopsida</taxon>
        <taxon>eudicotyledons</taxon>
        <taxon>Gunneridae</taxon>
        <taxon>Pentapetalae</taxon>
        <taxon>rosids</taxon>
        <taxon>malvids</taxon>
        <taxon>Myrtales</taxon>
        <taxon>Myrtaceae</taxon>
        <taxon>Myrtoideae</taxon>
        <taxon>Eucalypteae</taxon>
        <taxon>Eucalyptus</taxon>
    </lineage>
</organism>
<keyword evidence="3" id="KW-0611">Plant defense</keyword>
<dbReference type="SUPFAM" id="SSF52540">
    <property type="entry name" value="P-loop containing nucleoside triphosphate hydrolases"/>
    <property type="match status" value="1"/>
</dbReference>
<dbReference type="Pfam" id="PF00931">
    <property type="entry name" value="NB-ARC"/>
    <property type="match status" value="1"/>
</dbReference>
<evidence type="ECO:0000259" key="6">
    <source>
        <dbReference type="Pfam" id="PF18052"/>
    </source>
</evidence>
<reference evidence="7 8" key="1">
    <citation type="submission" date="2024-11" db="EMBL/GenBank/DDBJ databases">
        <title>Chromosome-level genome assembly of Eucalyptus globulus Labill. provides insights into its genome evolution.</title>
        <authorList>
            <person name="Li X."/>
        </authorList>
    </citation>
    <scope>NUCLEOTIDE SEQUENCE [LARGE SCALE GENOMIC DNA]</scope>
    <source>
        <strain evidence="7">CL2024</strain>
        <tissue evidence="7">Fresh tender leaves</tissue>
    </source>
</reference>